<evidence type="ECO:0000259" key="2">
    <source>
        <dbReference type="Pfam" id="PF01396"/>
    </source>
</evidence>
<dbReference type="SUPFAM" id="SSF52980">
    <property type="entry name" value="Restriction endonuclease-like"/>
    <property type="match status" value="1"/>
</dbReference>
<dbReference type="InterPro" id="IPR011335">
    <property type="entry name" value="Restrct_endonuc-II-like"/>
</dbReference>
<comment type="caution">
    <text evidence="4">The sequence shown here is derived from an EMBL/GenBank/DDBJ whole genome shotgun (WGS) entry which is preliminary data.</text>
</comment>
<dbReference type="GO" id="GO:0003916">
    <property type="term" value="F:DNA topoisomerase activity"/>
    <property type="evidence" value="ECO:0007669"/>
    <property type="project" value="InterPro"/>
</dbReference>
<evidence type="ECO:0000259" key="3">
    <source>
        <dbReference type="Pfam" id="PF04471"/>
    </source>
</evidence>
<keyword evidence="1" id="KW-0472">Membrane</keyword>
<dbReference type="GO" id="GO:0003677">
    <property type="term" value="F:DNA binding"/>
    <property type="evidence" value="ECO:0007669"/>
    <property type="project" value="InterPro"/>
</dbReference>
<dbReference type="InterPro" id="IPR011856">
    <property type="entry name" value="tRNA_endonuc-like_dom_sf"/>
</dbReference>
<dbReference type="Proteomes" id="UP000285579">
    <property type="component" value="Unassembled WGS sequence"/>
</dbReference>
<dbReference type="GO" id="GO:0006265">
    <property type="term" value="P:DNA topological change"/>
    <property type="evidence" value="ECO:0007669"/>
    <property type="project" value="InterPro"/>
</dbReference>
<dbReference type="Pfam" id="PF04471">
    <property type="entry name" value="Mrr_cat"/>
    <property type="match status" value="1"/>
</dbReference>
<dbReference type="GO" id="GO:0005694">
    <property type="term" value="C:chromosome"/>
    <property type="evidence" value="ECO:0007669"/>
    <property type="project" value="InterPro"/>
</dbReference>
<dbReference type="EMBL" id="QXUI01000011">
    <property type="protein sequence ID" value="RIM90957.1"/>
    <property type="molecule type" value="Genomic_DNA"/>
</dbReference>
<dbReference type="AlphaFoldDB" id="A0AAQ0LVQ2"/>
<keyword evidence="4" id="KW-0255">Endonuclease</keyword>
<keyword evidence="4" id="KW-0540">Nuclease</keyword>
<keyword evidence="1" id="KW-0812">Transmembrane</keyword>
<dbReference type="InterPro" id="IPR013498">
    <property type="entry name" value="Topo_IA_Znf"/>
</dbReference>
<feature type="domain" description="DNA topoisomerase type IA zn finger" evidence="2">
    <location>
        <begin position="177"/>
        <end position="212"/>
    </location>
</feature>
<sequence>MDNSILYIVLLILMVFIISKLLPYIINYIKSQRIKSNFKRANIKDIDRMDGLDFEFYLSVLFKELGYKAVVTNGSHDFGADLILKKGNQKIVVQAKRYGYKKNVSIGAIQEVFASQRYHNADESWVITNSYFTKSAIKLAKPCNVILKDRYALTKWILSIQSDTTPQKAKKRNISNRSCPNCNHELKIRNSKTGNEFIGCSNYPKCKYTENL</sequence>
<dbReference type="RefSeq" id="WP_119555479.1">
    <property type="nucleotide sequence ID" value="NZ_QXUI01000011.1"/>
</dbReference>
<proteinExistence type="predicted"/>
<dbReference type="InterPro" id="IPR052906">
    <property type="entry name" value="Type_IV_Methyl-Rstrct_Enzyme"/>
</dbReference>
<dbReference type="Gene3D" id="3.30.65.10">
    <property type="entry name" value="Bacterial Topoisomerase I, domain 1"/>
    <property type="match status" value="1"/>
</dbReference>
<reference evidence="4 5" key="1">
    <citation type="journal article" date="2016" name="Front. Microbiol.">
        <title>Comprehensive Phylogenetic Analysis of Bovine Non-aureus Staphylococci Species Based on Whole-Genome Sequencing.</title>
        <authorList>
            <person name="Naushad S."/>
            <person name="Barkema H.W."/>
            <person name="Luby C."/>
            <person name="Condas L.A."/>
            <person name="Nobrega D.B."/>
            <person name="Carson D.A."/>
            <person name="De Buck J."/>
        </authorList>
    </citation>
    <scope>NUCLEOTIDE SEQUENCE [LARGE SCALE GENOMIC DNA]</scope>
    <source>
        <strain evidence="4 5">SNUC 1349</strain>
    </source>
</reference>
<dbReference type="InterPro" id="IPR007560">
    <property type="entry name" value="Restrct_endonuc_IV_Mrr"/>
</dbReference>
<dbReference type="GO" id="GO:0015666">
    <property type="term" value="F:restriction endodeoxyribonuclease activity"/>
    <property type="evidence" value="ECO:0007669"/>
    <property type="project" value="TreeGrafter"/>
</dbReference>
<dbReference type="PANTHER" id="PTHR30015">
    <property type="entry name" value="MRR RESTRICTION SYSTEM PROTEIN"/>
    <property type="match status" value="1"/>
</dbReference>
<protein>
    <submittedName>
        <fullName evidence="4">Restriction endonuclease</fullName>
    </submittedName>
</protein>
<accession>A0AAQ0LVQ2</accession>
<dbReference type="SUPFAM" id="SSF57783">
    <property type="entry name" value="Zinc beta-ribbon"/>
    <property type="match status" value="1"/>
</dbReference>
<dbReference type="PANTHER" id="PTHR30015:SF6">
    <property type="entry name" value="SLL1429 PROTEIN"/>
    <property type="match status" value="1"/>
</dbReference>
<name>A0AAQ0LVQ2_STAXY</name>
<evidence type="ECO:0000256" key="1">
    <source>
        <dbReference type="SAM" id="Phobius"/>
    </source>
</evidence>
<dbReference type="Gene3D" id="3.40.1350.10">
    <property type="match status" value="1"/>
</dbReference>
<dbReference type="Pfam" id="PF01396">
    <property type="entry name" value="Zn_ribbon_Top1"/>
    <property type="match status" value="1"/>
</dbReference>
<feature type="domain" description="Restriction endonuclease type IV Mrr" evidence="3">
    <location>
        <begin position="46"/>
        <end position="157"/>
    </location>
</feature>
<keyword evidence="4" id="KW-0378">Hydrolase</keyword>
<evidence type="ECO:0000313" key="5">
    <source>
        <dbReference type="Proteomes" id="UP000285579"/>
    </source>
</evidence>
<dbReference type="GO" id="GO:0009307">
    <property type="term" value="P:DNA restriction-modification system"/>
    <property type="evidence" value="ECO:0007669"/>
    <property type="project" value="InterPro"/>
</dbReference>
<evidence type="ECO:0000313" key="4">
    <source>
        <dbReference type="EMBL" id="RIM90957.1"/>
    </source>
</evidence>
<keyword evidence="1" id="KW-1133">Transmembrane helix</keyword>
<organism evidence="4 5">
    <name type="scientific">Staphylococcus xylosus</name>
    <dbReference type="NCBI Taxonomy" id="1288"/>
    <lineage>
        <taxon>Bacteria</taxon>
        <taxon>Bacillati</taxon>
        <taxon>Bacillota</taxon>
        <taxon>Bacilli</taxon>
        <taxon>Bacillales</taxon>
        <taxon>Staphylococcaceae</taxon>
        <taxon>Staphylococcus</taxon>
    </lineage>
</organism>
<feature type="transmembrane region" description="Helical" evidence="1">
    <location>
        <begin position="6"/>
        <end position="29"/>
    </location>
</feature>
<gene>
    <name evidence="4" type="ORF">BU104_12555</name>
</gene>